<evidence type="ECO:0000256" key="15">
    <source>
        <dbReference type="ARBA" id="ARBA00023254"/>
    </source>
</evidence>
<keyword evidence="8 16" id="KW-0255">Endonuclease</keyword>
<comment type="subcellular location">
    <subcellularLocation>
        <location evidence="3">Chromosome</location>
    </subcellularLocation>
    <subcellularLocation>
        <location evidence="2 16">Nucleus</location>
    </subcellularLocation>
</comment>
<proteinExistence type="inferred from homology"/>
<feature type="domain" description="Mre11 DNA-binding" evidence="20">
    <location>
        <begin position="297"/>
        <end position="459"/>
    </location>
</feature>
<dbReference type="InterPro" id="IPR003701">
    <property type="entry name" value="Mre11"/>
</dbReference>
<keyword evidence="11 16" id="KW-0269">Exonuclease</keyword>
<feature type="region of interest" description="Disordered" evidence="19">
    <location>
        <begin position="519"/>
        <end position="622"/>
    </location>
</feature>
<evidence type="ECO:0000256" key="12">
    <source>
        <dbReference type="ARBA" id="ARBA00023204"/>
    </source>
</evidence>
<dbReference type="GO" id="GO:0008296">
    <property type="term" value="F:3'-5'-DNA exonuclease activity"/>
    <property type="evidence" value="ECO:0007669"/>
    <property type="project" value="InterPro"/>
</dbReference>
<evidence type="ECO:0000256" key="6">
    <source>
        <dbReference type="ARBA" id="ARBA00022722"/>
    </source>
</evidence>
<dbReference type="GO" id="GO:0042138">
    <property type="term" value="P:meiotic DNA double-strand break formation"/>
    <property type="evidence" value="ECO:0007669"/>
    <property type="project" value="TreeGrafter"/>
</dbReference>
<dbReference type="Gene3D" id="3.60.21.10">
    <property type="match status" value="1"/>
</dbReference>
<dbReference type="Pfam" id="PF04152">
    <property type="entry name" value="Mre11_DNA_bind"/>
    <property type="match status" value="1"/>
</dbReference>
<evidence type="ECO:0000256" key="9">
    <source>
        <dbReference type="ARBA" id="ARBA00022763"/>
    </source>
</evidence>
<evidence type="ECO:0000313" key="21">
    <source>
        <dbReference type="EMBL" id="CAG9837965.1"/>
    </source>
</evidence>
<accession>A0A9N9T3P7</accession>
<keyword evidence="5" id="KW-0158">Chromosome</keyword>
<dbReference type="InterPro" id="IPR007281">
    <property type="entry name" value="Mre11_DNA-bd"/>
</dbReference>
<dbReference type="GO" id="GO:0097552">
    <property type="term" value="P:mitochondrial double-strand break repair via homologous recombination"/>
    <property type="evidence" value="ECO:0007669"/>
    <property type="project" value="TreeGrafter"/>
</dbReference>
<evidence type="ECO:0000256" key="17">
    <source>
        <dbReference type="PIRSR" id="PIRSR000882-1"/>
    </source>
</evidence>
<reference evidence="21" key="1">
    <citation type="submission" date="2022-01" db="EMBL/GenBank/DDBJ databases">
        <authorList>
            <person name="King R."/>
        </authorList>
    </citation>
    <scope>NUCLEOTIDE SEQUENCE</scope>
</reference>
<protein>
    <recommendedName>
        <fullName evidence="16">Double-strand break repair protein</fullName>
    </recommendedName>
</protein>
<evidence type="ECO:0000256" key="2">
    <source>
        <dbReference type="ARBA" id="ARBA00004123"/>
    </source>
</evidence>
<gene>
    <name evidence="21" type="ORF">DIABBA_LOCUS10908</name>
</gene>
<feature type="compositionally biased region" description="Basic residues" evidence="19">
    <location>
        <begin position="613"/>
        <end position="622"/>
    </location>
</feature>
<feature type="active site" description="Proton donor" evidence="17">
    <location>
        <position position="134"/>
    </location>
</feature>
<evidence type="ECO:0000259" key="20">
    <source>
        <dbReference type="SMART" id="SM01347"/>
    </source>
</evidence>
<dbReference type="GO" id="GO:0035861">
    <property type="term" value="C:site of double-strand break"/>
    <property type="evidence" value="ECO:0007669"/>
    <property type="project" value="TreeGrafter"/>
</dbReference>
<dbReference type="EMBL" id="OU898282">
    <property type="protein sequence ID" value="CAG9837965.1"/>
    <property type="molecule type" value="Genomic_DNA"/>
</dbReference>
<dbReference type="SUPFAM" id="SSF56300">
    <property type="entry name" value="Metallo-dependent phosphatases"/>
    <property type="match status" value="1"/>
</dbReference>
<dbReference type="GO" id="GO:0000724">
    <property type="term" value="P:double-strand break repair via homologous recombination"/>
    <property type="evidence" value="ECO:0007669"/>
    <property type="project" value="TreeGrafter"/>
</dbReference>
<dbReference type="Gene3D" id="3.30.110.110">
    <property type="entry name" value="Mre11, capping domain"/>
    <property type="match status" value="1"/>
</dbReference>
<dbReference type="InterPro" id="IPR038487">
    <property type="entry name" value="Mre11_capping_dom"/>
</dbReference>
<dbReference type="OrthoDB" id="30417at2759"/>
<dbReference type="InterPro" id="IPR004843">
    <property type="entry name" value="Calcineurin-like_PHP"/>
</dbReference>
<dbReference type="GO" id="GO:0007095">
    <property type="term" value="P:mitotic G2 DNA damage checkpoint signaling"/>
    <property type="evidence" value="ECO:0007669"/>
    <property type="project" value="TreeGrafter"/>
</dbReference>
<dbReference type="GO" id="GO:0030870">
    <property type="term" value="C:Mre11 complex"/>
    <property type="evidence" value="ECO:0007669"/>
    <property type="project" value="UniProtKB-UniRule"/>
</dbReference>
<keyword evidence="12 16" id="KW-0234">DNA repair</keyword>
<evidence type="ECO:0000256" key="18">
    <source>
        <dbReference type="RuleBase" id="RU003447"/>
    </source>
</evidence>
<name>A0A9N9T3P7_DIABA</name>
<keyword evidence="22" id="KW-1185">Reference proteome</keyword>
<dbReference type="PANTHER" id="PTHR10139:SF1">
    <property type="entry name" value="DOUBLE-STRAND BREAK REPAIR PROTEIN MRE11"/>
    <property type="match status" value="1"/>
</dbReference>
<dbReference type="InterPro" id="IPR029052">
    <property type="entry name" value="Metallo-depent_PP-like"/>
</dbReference>
<evidence type="ECO:0000256" key="14">
    <source>
        <dbReference type="ARBA" id="ARBA00023242"/>
    </source>
</evidence>
<evidence type="ECO:0000256" key="11">
    <source>
        <dbReference type="ARBA" id="ARBA00022839"/>
    </source>
</evidence>
<dbReference type="CDD" id="cd00840">
    <property type="entry name" value="MPP_Mre11_N"/>
    <property type="match status" value="1"/>
</dbReference>
<feature type="compositionally biased region" description="Acidic residues" evidence="19">
    <location>
        <begin position="573"/>
        <end position="586"/>
    </location>
</feature>
<evidence type="ECO:0000256" key="8">
    <source>
        <dbReference type="ARBA" id="ARBA00022759"/>
    </source>
</evidence>
<dbReference type="PANTHER" id="PTHR10139">
    <property type="entry name" value="DOUBLE-STRAND BREAK REPAIR PROTEIN MRE11"/>
    <property type="match status" value="1"/>
</dbReference>
<dbReference type="SMART" id="SM01347">
    <property type="entry name" value="Mre11_DNA_bind"/>
    <property type="match status" value="1"/>
</dbReference>
<dbReference type="GO" id="GO:0000014">
    <property type="term" value="F:single-stranded DNA endodeoxyribonuclease activity"/>
    <property type="evidence" value="ECO:0007669"/>
    <property type="project" value="TreeGrafter"/>
</dbReference>
<dbReference type="Proteomes" id="UP001153709">
    <property type="component" value="Chromosome 7"/>
</dbReference>
<dbReference type="Pfam" id="PF00149">
    <property type="entry name" value="Metallophos"/>
    <property type="match status" value="1"/>
</dbReference>
<dbReference type="GO" id="GO:0031573">
    <property type="term" value="P:mitotic intra-S DNA damage checkpoint signaling"/>
    <property type="evidence" value="ECO:0007669"/>
    <property type="project" value="TreeGrafter"/>
</dbReference>
<comment type="cofactor">
    <cofactor evidence="1 16">
        <name>Mn(2+)</name>
        <dbReference type="ChEBI" id="CHEBI:29035"/>
    </cofactor>
</comment>
<evidence type="ECO:0000256" key="19">
    <source>
        <dbReference type="SAM" id="MobiDB-lite"/>
    </source>
</evidence>
<comment type="similarity">
    <text evidence="4 16 18">Belongs to the MRE11/RAD32 family.</text>
</comment>
<evidence type="ECO:0000256" key="5">
    <source>
        <dbReference type="ARBA" id="ARBA00022454"/>
    </source>
</evidence>
<evidence type="ECO:0000256" key="1">
    <source>
        <dbReference type="ARBA" id="ARBA00001936"/>
    </source>
</evidence>
<evidence type="ECO:0000256" key="4">
    <source>
        <dbReference type="ARBA" id="ARBA00009028"/>
    </source>
</evidence>
<comment type="function">
    <text evidence="16">Core component of the MRN complex, which plays a central role in double-strand break (DSB) repair, DNA recombination, maintenance of telomere integrity and meiosis. The MRN complex is involved in the repair of DNA double-strand breaks (DSBs) via homologous recombination (HR), an error-free mechanism which primarily occurs during S and G2 phases. The complex (1) mediates the end resection of damaged DNA, which generates proper single-stranded DNA, a key initial steps in HR, and is (2) required for the recruitment of other repair factors and efficient activation of ATM and ATR upon DNA damage. Within the MRN complex, MRE11 possesses both single-strand endonuclease activity and double-strand-specific 3'-5' exonuclease activity. MRE11 first endonucleolytically cleaves the 5' strand at DNA DSB ends to prevent non-homologous end joining (NHEJ) and licence HR. It then generates a single-stranded DNA gap via 3' to 5' exonucleolytic degradation, which is required for single-strand invasion and recombination.</text>
</comment>
<feature type="compositionally biased region" description="Basic and acidic residues" evidence="19">
    <location>
        <begin position="519"/>
        <end position="528"/>
    </location>
</feature>
<keyword evidence="10 16" id="KW-0378">Hydrolase</keyword>
<keyword evidence="15 16" id="KW-0469">Meiosis</keyword>
<evidence type="ECO:0000256" key="16">
    <source>
        <dbReference type="PIRNR" id="PIRNR000882"/>
    </source>
</evidence>
<keyword evidence="7" id="KW-0479">Metal-binding</keyword>
<evidence type="ECO:0000256" key="13">
    <source>
        <dbReference type="ARBA" id="ARBA00023211"/>
    </source>
</evidence>
<dbReference type="GO" id="GO:0030145">
    <property type="term" value="F:manganese ion binding"/>
    <property type="evidence" value="ECO:0007669"/>
    <property type="project" value="UniProtKB-UniRule"/>
</dbReference>
<feature type="compositionally biased region" description="Basic residues" evidence="19">
    <location>
        <begin position="548"/>
        <end position="565"/>
    </location>
</feature>
<keyword evidence="6 16" id="KW-0540">Nuclease</keyword>
<evidence type="ECO:0000256" key="7">
    <source>
        <dbReference type="ARBA" id="ARBA00022723"/>
    </source>
</evidence>
<dbReference type="InterPro" id="IPR041796">
    <property type="entry name" value="Mre11_N"/>
</dbReference>
<keyword evidence="9 16" id="KW-0227">DNA damage</keyword>
<keyword evidence="14 16" id="KW-0539">Nucleus</keyword>
<dbReference type="FunFam" id="3.60.21.10:FF:000011">
    <property type="entry name" value="Double-strand break repair protein"/>
    <property type="match status" value="1"/>
</dbReference>
<sequence length="622" mass="70511">MTTQDTSQNSICDNEDMFKILVATDIHLGYAEDNPVRGPDTFDTFEEILQLAVKNEVDFILLGGDLFHHAQPSPYCIHKCLELMKKYCLGDRPVSIEFLSNPSQNFSQSANATVNYEDPNLNVSFPVFSIHGNHDDPTGKKHISALDIISTSGLVNYFGRWENLDKVDITPILLQKGKSKLALYGLSHIRDERLGRLFLDGKVKMLSPKDKDDWFHLLVWHQNRATRGAKNFIPDDCLPDFLNLVIWGHEHDCRIEPERKLNDVFISQPGSSVATSLIEGESITKKVGILKIYETNFKMEPVELETVRPFKYAEINLSDENRLGNDGSSFSEQAMQIVCAKIDEMIKEAKDLKHAKKVSEKPLIRLIVKYKNERAVFNSIRFGQMYTEKVANPDTMVKFQVIKECSTRRRLNQDLVDDEILEGPVLVERVEDLVSQYFSEHKHLQLFPLNTINEAVKRFIDSSDAGAIVDIRENIIKEMLKKLQQDLPEIEDTENAIETIKSNMEENSLTFVNKVLEDPKRQKKKVSEDNDDDVYMVDDNSDDEIVKNKKSPAKPKGATRGRKGRGAGSSRQDDDDVQVIEDDSDDDNGKSAFGLFGNKKATPRGRGTTSRARGGRARAKKN</sequence>
<feature type="compositionally biased region" description="Acidic residues" evidence="19">
    <location>
        <begin position="529"/>
        <end position="543"/>
    </location>
</feature>
<dbReference type="GO" id="GO:0000723">
    <property type="term" value="P:telomere maintenance"/>
    <property type="evidence" value="ECO:0007669"/>
    <property type="project" value="TreeGrafter"/>
</dbReference>
<evidence type="ECO:0000256" key="3">
    <source>
        <dbReference type="ARBA" id="ARBA00004286"/>
    </source>
</evidence>
<dbReference type="AlphaFoldDB" id="A0A9N9T3P7"/>
<dbReference type="GO" id="GO:0006303">
    <property type="term" value="P:double-strand break repair via nonhomologous end joining"/>
    <property type="evidence" value="ECO:0007669"/>
    <property type="project" value="TreeGrafter"/>
</dbReference>
<evidence type="ECO:0000256" key="10">
    <source>
        <dbReference type="ARBA" id="ARBA00022801"/>
    </source>
</evidence>
<organism evidence="21 22">
    <name type="scientific">Diabrotica balteata</name>
    <name type="common">Banded cucumber beetle</name>
    <dbReference type="NCBI Taxonomy" id="107213"/>
    <lineage>
        <taxon>Eukaryota</taxon>
        <taxon>Metazoa</taxon>
        <taxon>Ecdysozoa</taxon>
        <taxon>Arthropoda</taxon>
        <taxon>Hexapoda</taxon>
        <taxon>Insecta</taxon>
        <taxon>Pterygota</taxon>
        <taxon>Neoptera</taxon>
        <taxon>Endopterygota</taxon>
        <taxon>Coleoptera</taxon>
        <taxon>Polyphaga</taxon>
        <taxon>Cucujiformia</taxon>
        <taxon>Chrysomeloidea</taxon>
        <taxon>Chrysomelidae</taxon>
        <taxon>Galerucinae</taxon>
        <taxon>Diabroticina</taxon>
        <taxon>Diabroticites</taxon>
        <taxon>Diabrotica</taxon>
    </lineage>
</organism>
<evidence type="ECO:0000313" key="22">
    <source>
        <dbReference type="Proteomes" id="UP001153709"/>
    </source>
</evidence>
<dbReference type="NCBIfam" id="TIGR00583">
    <property type="entry name" value="mre11"/>
    <property type="match status" value="1"/>
</dbReference>
<dbReference type="PIRSF" id="PIRSF000882">
    <property type="entry name" value="DSB_repair_MRE11"/>
    <property type="match status" value="1"/>
</dbReference>
<keyword evidence="13 16" id="KW-0464">Manganese</keyword>